<proteinExistence type="predicted"/>
<name>A0A7R8VGV2_TIMDO</name>
<dbReference type="AlphaFoldDB" id="A0A7R8VGV2"/>
<gene>
    <name evidence="2" type="ORF">TDIB3V08_LOCUS4614</name>
</gene>
<organism evidence="2">
    <name type="scientific">Timema douglasi</name>
    <name type="common">Walking stick</name>
    <dbReference type="NCBI Taxonomy" id="61478"/>
    <lineage>
        <taxon>Eukaryota</taxon>
        <taxon>Metazoa</taxon>
        <taxon>Ecdysozoa</taxon>
        <taxon>Arthropoda</taxon>
        <taxon>Hexapoda</taxon>
        <taxon>Insecta</taxon>
        <taxon>Pterygota</taxon>
        <taxon>Neoptera</taxon>
        <taxon>Polyneoptera</taxon>
        <taxon>Phasmatodea</taxon>
        <taxon>Timematodea</taxon>
        <taxon>Timematoidea</taxon>
        <taxon>Timematidae</taxon>
        <taxon>Timema</taxon>
    </lineage>
</organism>
<accession>A0A7R8VGV2</accession>
<protein>
    <submittedName>
        <fullName evidence="2">Uncharacterized protein</fullName>
    </submittedName>
</protein>
<evidence type="ECO:0000256" key="1">
    <source>
        <dbReference type="SAM" id="MobiDB-lite"/>
    </source>
</evidence>
<evidence type="ECO:0000313" key="2">
    <source>
        <dbReference type="EMBL" id="CAD7198333.1"/>
    </source>
</evidence>
<reference evidence="2" key="1">
    <citation type="submission" date="2020-11" db="EMBL/GenBank/DDBJ databases">
        <authorList>
            <person name="Tran Van P."/>
        </authorList>
    </citation>
    <scope>NUCLEOTIDE SEQUENCE</scope>
</reference>
<feature type="region of interest" description="Disordered" evidence="1">
    <location>
        <begin position="393"/>
        <end position="413"/>
    </location>
</feature>
<sequence>MMIKDIKGLTLTVDIDTQEDMDIAIKSEPDNYKSCFVKLQDLTDGFLKILENIKVDTNTQEDVVIPIKSEMDNLKPCCVKLERLSDTFIATGKHIKKNKGKLICPILLGQVQGGGENIEYERTKSLKKCIGEGCSKSALVGGNVIRKAAQNGSRGEVDVINMEEPGRKRHVKKKSALEGLRGEVNVLNMEESVRLVKKKGALDLLGWEINAVDVLDMEAPRRNVMKLDALNSLKVEESVLNMEVPEIVKKKCAIKGPLREVNVLNMEEQATERYVMKKSAINGLRGEVNALNMEEQDMERNVMKKSAINRLRGEVNVLNMEEQDTERYVMKKSAINSLRGERRLTLNGQRELQSFISGGGKFKPSITWSLEPPNPCVYKGELAHPLAACVPHSRPVDSPRSEHDHHPSSPLRTNTVLSQEVNRKLTPIKRVDRRRSGSVHSPPPSYCAFKEILVLSGDDTTMVQVNSSWNLIPPPSSPPSVIRSVIAISNERNHSAERPLEVVNPSDEFRCLPSGITLKKAFNGDFQKGLNKGGLISFPWWVGNECYTLTHFPFNPGFLPDVLDFVVSRGIRRRLVLKSLAELDSDHNPVLVNLGCAVSFIDPPEKPNLKRTDWDRFANVLRERLGPTPTFRTAAEIDHGAELIASAIKGSLEASTPRHRPKRAPQASLPDSILRHVREKNRLRKAWQVSRDPVDKANWSRKVHAVREMVREYRNSVWEDKIESLCVQDRSLWQMTRNLMRVPAPRPPIVGRNGVANSDKEKADALAEHLEAQFVPTDNPSDPVHVAHVAQVIELRETRQPVPNFLYVLELALVLPFREH</sequence>
<feature type="compositionally biased region" description="Basic and acidic residues" evidence="1">
    <location>
        <begin position="394"/>
        <end position="407"/>
    </location>
</feature>
<dbReference type="EMBL" id="OA566122">
    <property type="protein sequence ID" value="CAD7198333.1"/>
    <property type="molecule type" value="Genomic_DNA"/>
</dbReference>